<feature type="transmembrane region" description="Helical" evidence="1">
    <location>
        <begin position="146"/>
        <end position="168"/>
    </location>
</feature>
<feature type="transmembrane region" description="Helical" evidence="1">
    <location>
        <begin position="175"/>
        <end position="194"/>
    </location>
</feature>
<dbReference type="EMBL" id="CP048268">
    <property type="protein sequence ID" value="QYN53596.1"/>
    <property type="molecule type" value="Genomic_DNA"/>
</dbReference>
<feature type="transmembrane region" description="Helical" evidence="1">
    <location>
        <begin position="98"/>
        <end position="126"/>
    </location>
</feature>
<organism evidence="2 3">
    <name type="scientific">Lactobacillus panisapium</name>
    <dbReference type="NCBI Taxonomy" id="2012495"/>
    <lineage>
        <taxon>Bacteria</taxon>
        <taxon>Bacillati</taxon>
        <taxon>Bacillota</taxon>
        <taxon>Bacilli</taxon>
        <taxon>Lactobacillales</taxon>
        <taxon>Lactobacillaceae</taxon>
        <taxon>Lactobacillus</taxon>
    </lineage>
</organism>
<keyword evidence="1" id="KW-0472">Membrane</keyword>
<feature type="transmembrane region" description="Helical" evidence="1">
    <location>
        <begin position="20"/>
        <end position="37"/>
    </location>
</feature>
<gene>
    <name evidence="2" type="ORF">GYM71_09275</name>
</gene>
<keyword evidence="3" id="KW-1185">Reference proteome</keyword>
<evidence type="ECO:0000313" key="3">
    <source>
        <dbReference type="Proteomes" id="UP000826550"/>
    </source>
</evidence>
<keyword evidence="1" id="KW-1133">Transmembrane helix</keyword>
<proteinExistence type="predicted"/>
<keyword evidence="1" id="KW-0812">Transmembrane</keyword>
<protein>
    <recommendedName>
        <fullName evidence="4">Rhodopsin</fullName>
    </recommendedName>
</protein>
<evidence type="ECO:0008006" key="4">
    <source>
        <dbReference type="Google" id="ProtNLM"/>
    </source>
</evidence>
<evidence type="ECO:0000256" key="1">
    <source>
        <dbReference type="SAM" id="Phobius"/>
    </source>
</evidence>
<name>A0ABX8WEP9_9LACO</name>
<dbReference type="Proteomes" id="UP000826550">
    <property type="component" value="Chromosome"/>
</dbReference>
<sequence length="234" mass="26996">MKHLFWDQLLYLWQIIRYRFLFWGVLIGLLIIVQSALFRANPHFSLYLAWFRGTDYLIKSLPVSWLIYFITPLLIVLNSFQELWHVRGVQLRGQQYSLINFLTVNLELIGVIAVVFTASAELLMILCTKIFNLQELSIGAFHGLQALLLLFIVNFWGTFLLLVLQAVISRYNAPLGIVIPLVLLIITAYTSWPLNPLNSLMILRVGNANIISMLCTIIVVTILYLFSNHWINLD</sequence>
<reference evidence="2 3" key="1">
    <citation type="submission" date="2020-01" db="EMBL/GenBank/DDBJ databases">
        <title>Vast differences in strain-level diversity in the gut microbiota of two closely related honey bee species.</title>
        <authorList>
            <person name="Ellegaard K.M."/>
            <person name="Suenami S."/>
            <person name="Miyazaki R."/>
            <person name="Engel P."/>
        </authorList>
    </citation>
    <scope>NUCLEOTIDE SEQUENCE [LARGE SCALE GENOMIC DNA]</scope>
    <source>
        <strain evidence="2 3">ESL0416</strain>
    </source>
</reference>
<evidence type="ECO:0000313" key="2">
    <source>
        <dbReference type="EMBL" id="QYN53596.1"/>
    </source>
</evidence>
<feature type="transmembrane region" description="Helical" evidence="1">
    <location>
        <begin position="57"/>
        <end position="77"/>
    </location>
</feature>
<dbReference type="RefSeq" id="WP_220220257.1">
    <property type="nucleotide sequence ID" value="NZ_CP048268.1"/>
</dbReference>
<accession>A0ABX8WEP9</accession>
<feature type="transmembrane region" description="Helical" evidence="1">
    <location>
        <begin position="206"/>
        <end position="226"/>
    </location>
</feature>